<keyword evidence="6" id="KW-1185">Reference proteome</keyword>
<comment type="catalytic activity">
    <reaction evidence="4">
        <text>dTTP + H2O = dTMP + diphosphate + H(+)</text>
        <dbReference type="Rhea" id="RHEA:28534"/>
        <dbReference type="ChEBI" id="CHEBI:15377"/>
        <dbReference type="ChEBI" id="CHEBI:15378"/>
        <dbReference type="ChEBI" id="CHEBI:33019"/>
        <dbReference type="ChEBI" id="CHEBI:37568"/>
        <dbReference type="ChEBI" id="CHEBI:63528"/>
        <dbReference type="EC" id="3.6.1.9"/>
    </reaction>
</comment>
<evidence type="ECO:0000256" key="3">
    <source>
        <dbReference type="ARBA" id="ARBA00023080"/>
    </source>
</evidence>
<comment type="function">
    <text evidence="4">Nucleoside triphosphate pyrophosphatase that hydrolyzes dTTP and UTP. May have a dual role in cell division arrest and in preventing the incorporation of modified nucleotides into cellular nucleic acids.</text>
</comment>
<evidence type="ECO:0000256" key="2">
    <source>
        <dbReference type="ARBA" id="ARBA00022801"/>
    </source>
</evidence>
<dbReference type="InterPro" id="IPR029001">
    <property type="entry name" value="ITPase-like_fam"/>
</dbReference>
<dbReference type="OrthoDB" id="9807767at2"/>
<feature type="site" description="Important for substrate specificity" evidence="4">
    <location>
        <position position="10"/>
    </location>
</feature>
<dbReference type="Gene3D" id="3.90.950.10">
    <property type="match status" value="1"/>
</dbReference>
<dbReference type="PIRSF" id="PIRSF006305">
    <property type="entry name" value="Maf"/>
    <property type="match status" value="1"/>
</dbReference>
<feature type="site" description="Important for substrate specificity" evidence="4">
    <location>
        <position position="71"/>
    </location>
</feature>
<evidence type="ECO:0000313" key="5">
    <source>
        <dbReference type="EMBL" id="CUB03238.1"/>
    </source>
</evidence>
<comment type="subcellular location">
    <subcellularLocation>
        <location evidence="4">Cytoplasm</location>
    </subcellularLocation>
</comment>
<sequence length="198" mass="21643">MIILASASPRRKELLSTLVNEFSVIPADIDETPYPLERPEEYVVRMAREKAEAIASQPSLSHRDIIIASDTSVVLGKDILGKPDSLEHAKQMLRALSGQTHQVMTSLCVCNGGLNRVATCNVVSAVEFRDISDLEIEQYWRTGEPVDKAGAYAIQGLGGMFVKHISGSFSAVVGLPVYEVTQLLSEFGVSPLKEKVRE</sequence>
<proteinExistence type="inferred from homology"/>
<dbReference type="HAMAP" id="MF_00528">
    <property type="entry name" value="Maf"/>
    <property type="match status" value="1"/>
</dbReference>
<accession>A0A0K6IJG5</accession>
<evidence type="ECO:0000256" key="4">
    <source>
        <dbReference type="HAMAP-Rule" id="MF_00528"/>
    </source>
</evidence>
<dbReference type="CDD" id="cd00555">
    <property type="entry name" value="Maf"/>
    <property type="match status" value="1"/>
</dbReference>
<organism evidence="5 6">
    <name type="scientific">Marinomonas fungiae</name>
    <dbReference type="NCBI Taxonomy" id="1137284"/>
    <lineage>
        <taxon>Bacteria</taxon>
        <taxon>Pseudomonadati</taxon>
        <taxon>Pseudomonadota</taxon>
        <taxon>Gammaproteobacteria</taxon>
        <taxon>Oceanospirillales</taxon>
        <taxon>Oceanospirillaceae</taxon>
        <taxon>Marinomonas</taxon>
    </lineage>
</organism>
<keyword evidence="4" id="KW-0963">Cytoplasm</keyword>
<keyword evidence="3 4" id="KW-0546">Nucleotide metabolism</keyword>
<dbReference type="PANTHER" id="PTHR43213">
    <property type="entry name" value="BIFUNCTIONAL DTTP/UTP PYROPHOSPHATASE/METHYLTRANSFERASE PROTEIN-RELATED"/>
    <property type="match status" value="1"/>
</dbReference>
<protein>
    <recommendedName>
        <fullName evidence="4">dTTP/UTP pyrophosphatase</fullName>
        <shortName evidence="4">dTTPase/UTPase</shortName>
        <ecNumber evidence="4">3.6.1.9</ecNumber>
    </recommendedName>
    <alternativeName>
        <fullName evidence="4">Nucleoside triphosphate pyrophosphatase</fullName>
    </alternativeName>
    <alternativeName>
        <fullName evidence="4">Nucleotide pyrophosphatase</fullName>
        <shortName evidence="4">Nucleotide PPase</shortName>
    </alternativeName>
</protein>
<comment type="similarity">
    <text evidence="4">Belongs to the Maf family. YhdE subfamily.</text>
</comment>
<evidence type="ECO:0000256" key="1">
    <source>
        <dbReference type="ARBA" id="ARBA00001968"/>
    </source>
</evidence>
<dbReference type="EMBL" id="CYHG01000003">
    <property type="protein sequence ID" value="CUB03238.1"/>
    <property type="molecule type" value="Genomic_DNA"/>
</dbReference>
<dbReference type="STRING" id="1137284.GCA_001418205_01085"/>
<dbReference type="Pfam" id="PF02545">
    <property type="entry name" value="Maf"/>
    <property type="match status" value="1"/>
</dbReference>
<dbReference type="GO" id="GO:0036218">
    <property type="term" value="F:dTTP diphosphatase activity"/>
    <property type="evidence" value="ECO:0007669"/>
    <property type="project" value="RHEA"/>
</dbReference>
<dbReference type="PANTHER" id="PTHR43213:SF5">
    <property type="entry name" value="BIFUNCTIONAL DTTP_UTP PYROPHOSPHATASE_METHYLTRANSFERASE PROTEIN-RELATED"/>
    <property type="match status" value="1"/>
</dbReference>
<evidence type="ECO:0000313" key="6">
    <source>
        <dbReference type="Proteomes" id="UP000182769"/>
    </source>
</evidence>
<dbReference type="EC" id="3.6.1.9" evidence="4"/>
<comment type="catalytic activity">
    <reaction evidence="4">
        <text>UTP + H2O = UMP + diphosphate + H(+)</text>
        <dbReference type="Rhea" id="RHEA:29395"/>
        <dbReference type="ChEBI" id="CHEBI:15377"/>
        <dbReference type="ChEBI" id="CHEBI:15378"/>
        <dbReference type="ChEBI" id="CHEBI:33019"/>
        <dbReference type="ChEBI" id="CHEBI:46398"/>
        <dbReference type="ChEBI" id="CHEBI:57865"/>
        <dbReference type="EC" id="3.6.1.9"/>
    </reaction>
</comment>
<feature type="site" description="Important for substrate specificity" evidence="4">
    <location>
        <position position="155"/>
    </location>
</feature>
<dbReference type="GO" id="GO:0005737">
    <property type="term" value="C:cytoplasm"/>
    <property type="evidence" value="ECO:0007669"/>
    <property type="project" value="UniProtKB-SubCell"/>
</dbReference>
<dbReference type="SUPFAM" id="SSF52972">
    <property type="entry name" value="ITPase-like"/>
    <property type="match status" value="1"/>
</dbReference>
<dbReference type="NCBIfam" id="TIGR00172">
    <property type="entry name" value="maf"/>
    <property type="match status" value="1"/>
</dbReference>
<dbReference type="InterPro" id="IPR003697">
    <property type="entry name" value="Maf-like"/>
</dbReference>
<name>A0A0K6IJG5_9GAMM</name>
<dbReference type="AlphaFoldDB" id="A0A0K6IJG5"/>
<gene>
    <name evidence="5" type="ORF">Ga0061065_10387</name>
</gene>
<comment type="caution">
    <text evidence="4">Lacks conserved residue(s) required for the propagation of feature annotation.</text>
</comment>
<dbReference type="GO" id="GO:0009117">
    <property type="term" value="P:nucleotide metabolic process"/>
    <property type="evidence" value="ECO:0007669"/>
    <property type="project" value="UniProtKB-KW"/>
</dbReference>
<dbReference type="Proteomes" id="UP000182769">
    <property type="component" value="Unassembled WGS sequence"/>
</dbReference>
<comment type="cofactor">
    <cofactor evidence="1 4">
        <name>a divalent metal cation</name>
        <dbReference type="ChEBI" id="CHEBI:60240"/>
    </cofactor>
</comment>
<dbReference type="RefSeq" id="WP_055462208.1">
    <property type="nucleotide sequence ID" value="NZ_CYHG01000003.1"/>
</dbReference>
<keyword evidence="2 4" id="KW-0378">Hydrolase</keyword>
<reference evidence="6" key="1">
    <citation type="submission" date="2015-08" db="EMBL/GenBank/DDBJ databases">
        <authorList>
            <person name="Varghese N."/>
        </authorList>
    </citation>
    <scope>NUCLEOTIDE SEQUENCE [LARGE SCALE GENOMIC DNA]</scope>
    <source>
        <strain evidence="6">JCM 18476</strain>
    </source>
</reference>
<dbReference type="GO" id="GO:0036221">
    <property type="term" value="F:UTP diphosphatase activity"/>
    <property type="evidence" value="ECO:0007669"/>
    <property type="project" value="RHEA"/>
</dbReference>
<feature type="active site" description="Proton acceptor" evidence="4">
    <location>
        <position position="70"/>
    </location>
</feature>